<name>A0A1Q9EQX0_SYMMI</name>
<evidence type="ECO:0000313" key="3">
    <source>
        <dbReference type="Proteomes" id="UP000186817"/>
    </source>
</evidence>
<evidence type="ECO:0000313" key="2">
    <source>
        <dbReference type="EMBL" id="OLQ09836.1"/>
    </source>
</evidence>
<accession>A0A1Q9EQX0</accession>
<keyword evidence="3" id="KW-1185">Reference proteome</keyword>
<protein>
    <submittedName>
        <fullName evidence="2">Uncharacterized protein</fullName>
    </submittedName>
</protein>
<gene>
    <name evidence="2" type="ORF">AK812_SmicGene6514</name>
</gene>
<dbReference type="InterPro" id="IPR029058">
    <property type="entry name" value="AB_hydrolase_fold"/>
</dbReference>
<dbReference type="OrthoDB" id="411161at2759"/>
<dbReference type="Proteomes" id="UP000186817">
    <property type="component" value="Unassembled WGS sequence"/>
</dbReference>
<organism evidence="2 3">
    <name type="scientific">Symbiodinium microadriaticum</name>
    <name type="common">Dinoflagellate</name>
    <name type="synonym">Zooxanthella microadriatica</name>
    <dbReference type="NCBI Taxonomy" id="2951"/>
    <lineage>
        <taxon>Eukaryota</taxon>
        <taxon>Sar</taxon>
        <taxon>Alveolata</taxon>
        <taxon>Dinophyceae</taxon>
        <taxon>Suessiales</taxon>
        <taxon>Symbiodiniaceae</taxon>
        <taxon>Symbiodinium</taxon>
    </lineage>
</organism>
<keyword evidence="1" id="KW-1133">Transmembrane helix</keyword>
<dbReference type="SUPFAM" id="SSF53474">
    <property type="entry name" value="alpha/beta-Hydrolases"/>
    <property type="match status" value="1"/>
</dbReference>
<dbReference type="AlphaFoldDB" id="A0A1Q9EQX0"/>
<reference evidence="2 3" key="1">
    <citation type="submission" date="2016-02" db="EMBL/GenBank/DDBJ databases">
        <title>Genome analysis of coral dinoflagellate symbionts highlights evolutionary adaptations to a symbiotic lifestyle.</title>
        <authorList>
            <person name="Aranda M."/>
            <person name="Li Y."/>
            <person name="Liew Y.J."/>
            <person name="Baumgarten S."/>
            <person name="Simakov O."/>
            <person name="Wilson M."/>
            <person name="Piel J."/>
            <person name="Ashoor H."/>
            <person name="Bougouffa S."/>
            <person name="Bajic V.B."/>
            <person name="Ryu T."/>
            <person name="Ravasi T."/>
            <person name="Bayer T."/>
            <person name="Micklem G."/>
            <person name="Kim H."/>
            <person name="Bhak J."/>
            <person name="Lajeunesse T.C."/>
            <person name="Voolstra C.R."/>
        </authorList>
    </citation>
    <scope>NUCLEOTIDE SEQUENCE [LARGE SCALE GENOMIC DNA]</scope>
    <source>
        <strain evidence="2 3">CCMP2467</strain>
    </source>
</reference>
<keyword evidence="1" id="KW-0812">Transmembrane</keyword>
<sequence>MAPAFCRLWRRPGILSFAFLAVSAICAVVASYIIEPVQRSCWAECSESIPCFESIALGSRACIGDSRKCFNACPWNKQGCFDECYLLLAEERVADTALVECKEACGSHQVPFRIRQAALVLTFLAVASCLCSKSCCKKGCGVDCADSPGTWMCLGTCGLSAGMFFLVAYLLFLQPFCEQDELRVQDTADCSFELWWFGILPYFPIGYCLLCFGLPTGLACCCLTRAQIYASCDLLSAKPLRTAMQREIDRQPLMALQEQSPRIQKFPSELWRCHSNEACGELAICLRHLHGCISTRMLWPIWDPLRLHTDAAQCNQFWLFYTGKGRTCAAAAVVAVLVWSSSRGDCDFLGVRSSPSRRDMSRRAAKAGGSKDQPLALVVPGFLGDCGDFEELAEEMRQAGYKAVVAPISWWHWIPCIGGRSMRPILERIDHAVNQAFALEDGATSVPTPAYNVADFLTDLFNNPGGFLKVGGTDDPAEYPPFEPCGADFVSTSRSQWPGTDGRRLALVAHSAAGWISRLYLSNVPYGGRAFDGAEKVHSVVCLGSPHFIANNTVYKALTYLESRAERTLPENVRFLCVGSSGTKAGLASDMTRGAYAFCGAAPDDESVDGDGMTPLFSALAFEPAEKLELDGVTHAPEYPAFGPSSTLAEERASGKPWYGSPEILKKWLPWLQGA</sequence>
<dbReference type="PANTHER" id="PTHR47909">
    <property type="entry name" value="ALPHA/BETA-HYDROLASES SUPERFAMILY PROTEIN"/>
    <property type="match status" value="1"/>
</dbReference>
<dbReference type="PANTHER" id="PTHR47909:SF2">
    <property type="entry name" value="GPI INOSITOL-DEACYLASE"/>
    <property type="match status" value="1"/>
</dbReference>
<keyword evidence="1" id="KW-0472">Membrane</keyword>
<proteinExistence type="predicted"/>
<feature type="transmembrane region" description="Helical" evidence="1">
    <location>
        <begin position="12"/>
        <end position="34"/>
    </location>
</feature>
<dbReference type="Gene3D" id="3.40.50.1820">
    <property type="entry name" value="alpha/beta hydrolase"/>
    <property type="match status" value="1"/>
</dbReference>
<feature type="transmembrane region" description="Helical" evidence="1">
    <location>
        <begin position="194"/>
        <end position="215"/>
    </location>
</feature>
<dbReference type="EMBL" id="LSRX01000089">
    <property type="protein sequence ID" value="OLQ09836.1"/>
    <property type="molecule type" value="Genomic_DNA"/>
</dbReference>
<evidence type="ECO:0000256" key="1">
    <source>
        <dbReference type="SAM" id="Phobius"/>
    </source>
</evidence>
<feature type="transmembrane region" description="Helical" evidence="1">
    <location>
        <begin position="149"/>
        <end position="173"/>
    </location>
</feature>
<comment type="caution">
    <text evidence="2">The sequence shown here is derived from an EMBL/GenBank/DDBJ whole genome shotgun (WGS) entry which is preliminary data.</text>
</comment>